<organism evidence="2 3">
    <name type="scientific">Mytilus edulis</name>
    <name type="common">Blue mussel</name>
    <dbReference type="NCBI Taxonomy" id="6550"/>
    <lineage>
        <taxon>Eukaryota</taxon>
        <taxon>Metazoa</taxon>
        <taxon>Spiralia</taxon>
        <taxon>Lophotrochozoa</taxon>
        <taxon>Mollusca</taxon>
        <taxon>Bivalvia</taxon>
        <taxon>Autobranchia</taxon>
        <taxon>Pteriomorphia</taxon>
        <taxon>Mytilida</taxon>
        <taxon>Mytiloidea</taxon>
        <taxon>Mytilidae</taxon>
        <taxon>Mytilinae</taxon>
        <taxon>Mytilus</taxon>
    </lineage>
</organism>
<protein>
    <recommendedName>
        <fullName evidence="4">CCHC-type domain-containing protein</fullName>
    </recommendedName>
</protein>
<evidence type="ECO:0008006" key="4">
    <source>
        <dbReference type="Google" id="ProtNLM"/>
    </source>
</evidence>
<dbReference type="Proteomes" id="UP000683360">
    <property type="component" value="Unassembled WGS sequence"/>
</dbReference>
<dbReference type="AlphaFoldDB" id="A0A8S3QI76"/>
<dbReference type="EMBL" id="CAJPWZ010000460">
    <property type="protein sequence ID" value="CAG2193475.1"/>
    <property type="molecule type" value="Genomic_DNA"/>
</dbReference>
<evidence type="ECO:0000313" key="3">
    <source>
        <dbReference type="Proteomes" id="UP000683360"/>
    </source>
</evidence>
<feature type="region of interest" description="Disordered" evidence="1">
    <location>
        <begin position="281"/>
        <end position="301"/>
    </location>
</feature>
<dbReference type="GO" id="GO:0008270">
    <property type="term" value="F:zinc ion binding"/>
    <property type="evidence" value="ECO:0007669"/>
    <property type="project" value="InterPro"/>
</dbReference>
<name>A0A8S3QI76_MYTED</name>
<dbReference type="GO" id="GO:0003676">
    <property type="term" value="F:nucleic acid binding"/>
    <property type="evidence" value="ECO:0007669"/>
    <property type="project" value="InterPro"/>
</dbReference>
<accession>A0A8S3QI76</accession>
<dbReference type="InterPro" id="IPR036875">
    <property type="entry name" value="Znf_CCHC_sf"/>
</dbReference>
<feature type="region of interest" description="Disordered" evidence="1">
    <location>
        <begin position="35"/>
        <end position="61"/>
    </location>
</feature>
<sequence length="301" mass="34861">MCKYVIVDSFRDVFIENRIFVKIWLTVPTPEIQFHAPPPEFGQGDDQNEHDDHEYEEERRYSRAFENGDTISRPKGNNRSFYIKPDSYSGSSDWDEYYSHFEDCVELGGLSEKDKCLTLAASLRGPARTFYISLTIAERRNYDILVSKLQQRFGCTRQQSRWLSRCIDKECATISDAVQVIERYEAILGEPPVTEKKKTAVRQISTDDDQDYSFDQLNARVAKLEQTSYNTPTATPQTMYKSNAPSQGKFERKCFICESPRHIIKDCPMLKKVMSYATNQSRPYYGSNNTGKQQENYNPSK</sequence>
<proteinExistence type="predicted"/>
<dbReference type="SUPFAM" id="SSF57756">
    <property type="entry name" value="Retrovirus zinc finger-like domains"/>
    <property type="match status" value="1"/>
</dbReference>
<evidence type="ECO:0000313" key="2">
    <source>
        <dbReference type="EMBL" id="CAG2193475.1"/>
    </source>
</evidence>
<dbReference type="OrthoDB" id="6174873at2759"/>
<keyword evidence="3" id="KW-1185">Reference proteome</keyword>
<gene>
    <name evidence="2" type="ORF">MEDL_8596</name>
</gene>
<evidence type="ECO:0000256" key="1">
    <source>
        <dbReference type="SAM" id="MobiDB-lite"/>
    </source>
</evidence>
<comment type="caution">
    <text evidence="2">The sequence shown here is derived from an EMBL/GenBank/DDBJ whole genome shotgun (WGS) entry which is preliminary data.</text>
</comment>
<reference evidence="2" key="1">
    <citation type="submission" date="2021-03" db="EMBL/GenBank/DDBJ databases">
        <authorList>
            <person name="Bekaert M."/>
        </authorList>
    </citation>
    <scope>NUCLEOTIDE SEQUENCE</scope>
</reference>
<feature type="compositionally biased region" description="Basic and acidic residues" evidence="1">
    <location>
        <begin position="50"/>
        <end position="61"/>
    </location>
</feature>